<keyword evidence="5 10" id="KW-0347">Helicase</keyword>
<evidence type="ECO:0000256" key="5">
    <source>
        <dbReference type="ARBA" id="ARBA00022806"/>
    </source>
</evidence>
<dbReference type="GO" id="GO:0042254">
    <property type="term" value="P:ribosome biogenesis"/>
    <property type="evidence" value="ECO:0007669"/>
    <property type="project" value="UniProtKB-KW"/>
</dbReference>
<evidence type="ECO:0000256" key="10">
    <source>
        <dbReference type="RuleBase" id="RU000492"/>
    </source>
</evidence>
<dbReference type="PROSITE" id="PS51195">
    <property type="entry name" value="Q_MOTIF"/>
    <property type="match status" value="1"/>
</dbReference>
<feature type="short sequence motif" description="Q motif" evidence="9">
    <location>
        <begin position="145"/>
        <end position="173"/>
    </location>
</feature>
<evidence type="ECO:0000313" key="15">
    <source>
        <dbReference type="EMBL" id="ODO08089.1"/>
    </source>
</evidence>
<reference evidence="15 16" key="1">
    <citation type="submission" date="2016-06" db="EMBL/GenBank/DDBJ databases">
        <title>Evolution of pathogenesis and genome organization in the Tremellales.</title>
        <authorList>
            <person name="Cuomo C."/>
            <person name="Litvintseva A."/>
            <person name="Heitman J."/>
            <person name="Chen Y."/>
            <person name="Sun S."/>
            <person name="Springer D."/>
            <person name="Dromer F."/>
            <person name="Young S."/>
            <person name="Zeng Q."/>
            <person name="Chapman S."/>
            <person name="Gujja S."/>
            <person name="Saif S."/>
            <person name="Birren B."/>
        </authorList>
    </citation>
    <scope>NUCLEOTIDE SEQUENCE [LARGE SCALE GENOMIC DNA]</scope>
    <source>
        <strain evidence="15 16">CBS 6273</strain>
    </source>
</reference>
<dbReference type="Gene3D" id="3.40.50.300">
    <property type="entry name" value="P-loop containing nucleotide triphosphate hydrolases"/>
    <property type="match status" value="2"/>
</dbReference>
<feature type="region of interest" description="Disordered" evidence="11">
    <location>
        <begin position="1"/>
        <end position="146"/>
    </location>
</feature>
<evidence type="ECO:0000259" key="12">
    <source>
        <dbReference type="PROSITE" id="PS51192"/>
    </source>
</evidence>
<evidence type="ECO:0000313" key="16">
    <source>
        <dbReference type="Proteomes" id="UP000095149"/>
    </source>
</evidence>
<evidence type="ECO:0000256" key="1">
    <source>
        <dbReference type="ARBA" id="ARBA00004123"/>
    </source>
</evidence>
<keyword evidence="3 10" id="KW-0547">Nucleotide-binding</keyword>
<dbReference type="InterPro" id="IPR011545">
    <property type="entry name" value="DEAD/DEAH_box_helicase_dom"/>
</dbReference>
<dbReference type="Pfam" id="PF00271">
    <property type="entry name" value="Helicase_C"/>
    <property type="match status" value="1"/>
</dbReference>
<comment type="caution">
    <text evidence="15">The sequence shown here is derived from an EMBL/GenBank/DDBJ whole genome shotgun (WGS) entry which is preliminary data.</text>
</comment>
<keyword evidence="8" id="KW-0539">Nucleus</keyword>
<feature type="domain" description="DEAD-box RNA helicase Q" evidence="14">
    <location>
        <begin position="145"/>
        <end position="173"/>
    </location>
</feature>
<keyword evidence="4 10" id="KW-0378">Hydrolase</keyword>
<dbReference type="GO" id="GO:0005829">
    <property type="term" value="C:cytosol"/>
    <property type="evidence" value="ECO:0007669"/>
    <property type="project" value="TreeGrafter"/>
</dbReference>
<dbReference type="InterPro" id="IPR027417">
    <property type="entry name" value="P-loop_NTPase"/>
</dbReference>
<dbReference type="GO" id="GO:0003723">
    <property type="term" value="F:RNA binding"/>
    <property type="evidence" value="ECO:0007669"/>
    <property type="project" value="UniProtKB-KW"/>
</dbReference>
<evidence type="ECO:0000256" key="11">
    <source>
        <dbReference type="SAM" id="MobiDB-lite"/>
    </source>
</evidence>
<dbReference type="SMART" id="SM00487">
    <property type="entry name" value="DEXDc"/>
    <property type="match status" value="1"/>
</dbReference>
<dbReference type="InterPro" id="IPR001650">
    <property type="entry name" value="Helicase_C-like"/>
</dbReference>
<dbReference type="EMBL" id="MEKH01000005">
    <property type="protein sequence ID" value="ODO08089.1"/>
    <property type="molecule type" value="Genomic_DNA"/>
</dbReference>
<dbReference type="OrthoDB" id="10261904at2759"/>
<feature type="compositionally biased region" description="Polar residues" evidence="11">
    <location>
        <begin position="1"/>
        <end position="10"/>
    </location>
</feature>
<dbReference type="GO" id="GO:0003724">
    <property type="term" value="F:RNA helicase activity"/>
    <property type="evidence" value="ECO:0007669"/>
    <property type="project" value="InterPro"/>
</dbReference>
<accession>A0A1E3K4S5</accession>
<dbReference type="Pfam" id="PF00270">
    <property type="entry name" value="DEAD"/>
    <property type="match status" value="1"/>
</dbReference>
<comment type="similarity">
    <text evidence="10">Belongs to the DEAD box helicase family.</text>
</comment>
<dbReference type="PROSITE" id="PS51194">
    <property type="entry name" value="HELICASE_CTER"/>
    <property type="match status" value="1"/>
</dbReference>
<evidence type="ECO:0000256" key="9">
    <source>
        <dbReference type="PROSITE-ProRule" id="PRU00552"/>
    </source>
</evidence>
<dbReference type="GO" id="GO:0016787">
    <property type="term" value="F:hydrolase activity"/>
    <property type="evidence" value="ECO:0007669"/>
    <property type="project" value="UniProtKB-KW"/>
</dbReference>
<evidence type="ECO:0000256" key="8">
    <source>
        <dbReference type="ARBA" id="ARBA00023242"/>
    </source>
</evidence>
<evidence type="ECO:0000256" key="2">
    <source>
        <dbReference type="ARBA" id="ARBA00022517"/>
    </source>
</evidence>
<dbReference type="Proteomes" id="UP000095149">
    <property type="component" value="Unassembled WGS sequence"/>
</dbReference>
<dbReference type="CDD" id="cd18787">
    <property type="entry name" value="SF2_C_DEAD"/>
    <property type="match status" value="1"/>
</dbReference>
<protein>
    <submittedName>
        <fullName evidence="15">ATP-dependent RNA helicase DBP8</fullName>
    </submittedName>
</protein>
<feature type="compositionally biased region" description="Polar residues" evidence="11">
    <location>
        <begin position="106"/>
        <end position="124"/>
    </location>
</feature>
<gene>
    <name evidence="15" type="ORF">I350_03672</name>
</gene>
<sequence length="610" mass="66572">MAGSTKQAQNKGRRSSPKPASDELVLDQKEIMRAMLAMQKGKQREDSGSDDESGRDESEGEASEEEGEGSASEAESSTFAQQNLKRRRSLSLSLGEESEPEVAQPPKQTQGRVEVSRTATSTKTPVKAQPKPTGLQSAPKPAAGTSFEDLGLSQPIIRALASISITKPTEIQSACIGPIMAGRDCIGGAKTGSGKTMAFALPILERIARDPFGVWAVVLTPTRELAYQLTEQFLAIGKPLGLTTSTIVGGMDSMKQAKELEGRPHIIVATPGRLCDLLRSGGVGPSKLSRVKMLVLDEADRMLTPTFAPDLAYLFSQVPAKRQTCLFTATVSEAIMDLANKPPPPGKEAPYVYRVASDTLTVANLKQKYLFIPSQIRDPYLLYILQNPLEDIDIALRIDPKKAKAQEREATMGNKRGKKSRSDPEPAEESQSIPSTVIFTQRCATAHLLHLLLNSLDIPSVPLHSHLTQPQRLLSLARFRAHEVPVLVTTDVGSRGLDIPEVAMVINWDCPRRADDYVHRVGRTARAGRGGVAVTIVTERDVELVKVIEDEVNVKLEELKLNEDTVLEGLNKVSMARRLATMEMHDSGFGERQALNKAKQIKRQKRDATK</sequence>
<evidence type="ECO:0000256" key="6">
    <source>
        <dbReference type="ARBA" id="ARBA00022840"/>
    </source>
</evidence>
<dbReference type="GO" id="GO:0010467">
    <property type="term" value="P:gene expression"/>
    <property type="evidence" value="ECO:0007669"/>
    <property type="project" value="UniProtKB-ARBA"/>
</dbReference>
<evidence type="ECO:0000259" key="14">
    <source>
        <dbReference type="PROSITE" id="PS51195"/>
    </source>
</evidence>
<feature type="domain" description="Helicase ATP-binding" evidence="12">
    <location>
        <begin position="176"/>
        <end position="349"/>
    </location>
</feature>
<dbReference type="AlphaFoldDB" id="A0A1E3K4S5"/>
<dbReference type="PANTHER" id="PTHR47959">
    <property type="entry name" value="ATP-DEPENDENT RNA HELICASE RHLE-RELATED"/>
    <property type="match status" value="1"/>
</dbReference>
<evidence type="ECO:0000256" key="7">
    <source>
        <dbReference type="ARBA" id="ARBA00022884"/>
    </source>
</evidence>
<dbReference type="GO" id="GO:0005634">
    <property type="term" value="C:nucleus"/>
    <property type="evidence" value="ECO:0007669"/>
    <property type="project" value="UniProtKB-SubCell"/>
</dbReference>
<evidence type="ECO:0000256" key="4">
    <source>
        <dbReference type="ARBA" id="ARBA00022801"/>
    </source>
</evidence>
<name>A0A1E3K4S5_9TREE</name>
<feature type="domain" description="Helicase C-terminal" evidence="13">
    <location>
        <begin position="428"/>
        <end position="567"/>
    </location>
</feature>
<dbReference type="InterPro" id="IPR050079">
    <property type="entry name" value="DEAD_box_RNA_helicase"/>
</dbReference>
<comment type="subcellular location">
    <subcellularLocation>
        <location evidence="1">Nucleus</location>
    </subcellularLocation>
</comment>
<evidence type="ECO:0000256" key="3">
    <source>
        <dbReference type="ARBA" id="ARBA00022741"/>
    </source>
</evidence>
<dbReference type="InterPro" id="IPR014014">
    <property type="entry name" value="RNA_helicase_DEAD_Q_motif"/>
</dbReference>
<dbReference type="CDD" id="cd17955">
    <property type="entry name" value="DEADc_DDX49"/>
    <property type="match status" value="1"/>
</dbReference>
<keyword evidence="2" id="KW-0690">Ribosome biogenesis</keyword>
<dbReference type="PANTHER" id="PTHR47959:SF24">
    <property type="entry name" value="ATP-DEPENDENT RNA HELICASE"/>
    <property type="match status" value="1"/>
</dbReference>
<dbReference type="InterPro" id="IPR000629">
    <property type="entry name" value="RNA-helicase_DEAD-box_CS"/>
</dbReference>
<dbReference type="PROSITE" id="PS00039">
    <property type="entry name" value="DEAD_ATP_HELICASE"/>
    <property type="match status" value="1"/>
</dbReference>
<organism evidence="15 16">
    <name type="scientific">Cryptococcus amylolentus CBS 6273</name>
    <dbReference type="NCBI Taxonomy" id="1296118"/>
    <lineage>
        <taxon>Eukaryota</taxon>
        <taxon>Fungi</taxon>
        <taxon>Dikarya</taxon>
        <taxon>Basidiomycota</taxon>
        <taxon>Agaricomycotina</taxon>
        <taxon>Tremellomycetes</taxon>
        <taxon>Tremellales</taxon>
        <taxon>Cryptococcaceae</taxon>
        <taxon>Cryptococcus</taxon>
    </lineage>
</organism>
<proteinExistence type="inferred from homology"/>
<dbReference type="GO" id="GO:0005524">
    <property type="term" value="F:ATP binding"/>
    <property type="evidence" value="ECO:0007669"/>
    <property type="project" value="UniProtKB-KW"/>
</dbReference>
<keyword evidence="7" id="KW-0694">RNA-binding</keyword>
<dbReference type="SUPFAM" id="SSF52540">
    <property type="entry name" value="P-loop containing nucleoside triphosphate hydrolases"/>
    <property type="match status" value="2"/>
</dbReference>
<feature type="compositionally biased region" description="Acidic residues" evidence="11">
    <location>
        <begin position="48"/>
        <end position="68"/>
    </location>
</feature>
<dbReference type="SMART" id="SM00490">
    <property type="entry name" value="HELICc"/>
    <property type="match status" value="1"/>
</dbReference>
<dbReference type="PROSITE" id="PS51192">
    <property type="entry name" value="HELICASE_ATP_BIND_1"/>
    <property type="match status" value="1"/>
</dbReference>
<dbReference type="InterPro" id="IPR014001">
    <property type="entry name" value="Helicase_ATP-bd"/>
</dbReference>
<keyword evidence="6 10" id="KW-0067">ATP-binding</keyword>
<feature type="region of interest" description="Disordered" evidence="11">
    <location>
        <begin position="403"/>
        <end position="433"/>
    </location>
</feature>
<evidence type="ECO:0000259" key="13">
    <source>
        <dbReference type="PROSITE" id="PS51194"/>
    </source>
</evidence>